<evidence type="ECO:0000256" key="1">
    <source>
        <dbReference type="SAM" id="SignalP"/>
    </source>
</evidence>
<feature type="signal peptide" evidence="1">
    <location>
        <begin position="1"/>
        <end position="24"/>
    </location>
</feature>
<dbReference type="RefSeq" id="WP_382414166.1">
    <property type="nucleotide sequence ID" value="NZ_AP031500.1"/>
</dbReference>
<accession>A0ABV7HRD7</accession>
<organism evidence="2 3">
    <name type="scientific">Gilvimarinus japonicus</name>
    <dbReference type="NCBI Taxonomy" id="1796469"/>
    <lineage>
        <taxon>Bacteria</taxon>
        <taxon>Pseudomonadati</taxon>
        <taxon>Pseudomonadota</taxon>
        <taxon>Gammaproteobacteria</taxon>
        <taxon>Cellvibrionales</taxon>
        <taxon>Cellvibrionaceae</taxon>
        <taxon>Gilvimarinus</taxon>
    </lineage>
</organism>
<gene>
    <name evidence="2" type="ORF">ACFOEB_02605</name>
</gene>
<comment type="caution">
    <text evidence="2">The sequence shown here is derived from an EMBL/GenBank/DDBJ whole genome shotgun (WGS) entry which is preliminary data.</text>
</comment>
<feature type="chain" id="PRO_5045376740" evidence="1">
    <location>
        <begin position="25"/>
        <end position="285"/>
    </location>
</feature>
<proteinExistence type="predicted"/>
<name>A0ABV7HRD7_9GAMM</name>
<sequence length="285" mass="30998">MSMIRTPRLLTSLLLGLAAAHASASGFGPAAAVSGQFQPEQDLLVANFDSKPDPDDLQAIAALGTMLQHERFSEVDFLAVAGAYGIQGGSYIAAPKLFKLAFGNQWVDAHGDREAAVKAASQRAIKTLKDGGDVWLQEAGQSDFSAMLVKAIRAELPALNSKQRIHTVQHSTWNEEQTTPEDFLYVREYTDYSKIPDGNGGGNGTPSFNNQDGRWWTIVTQHEQLGALWKEAKRLSDANNAHAGYDNPTIAAGGFDFSDTVEATWIFNLNQLKDTDDFFATFVGE</sequence>
<reference evidence="3" key="1">
    <citation type="journal article" date="2019" name="Int. J. Syst. Evol. Microbiol.">
        <title>The Global Catalogue of Microorganisms (GCM) 10K type strain sequencing project: providing services to taxonomists for standard genome sequencing and annotation.</title>
        <authorList>
            <consortium name="The Broad Institute Genomics Platform"/>
            <consortium name="The Broad Institute Genome Sequencing Center for Infectious Disease"/>
            <person name="Wu L."/>
            <person name="Ma J."/>
        </authorList>
    </citation>
    <scope>NUCLEOTIDE SEQUENCE [LARGE SCALE GENOMIC DNA]</scope>
    <source>
        <strain evidence="3">KCTC 52141</strain>
    </source>
</reference>
<dbReference type="EMBL" id="JBHRTL010000003">
    <property type="protein sequence ID" value="MFC3154076.1"/>
    <property type="molecule type" value="Genomic_DNA"/>
</dbReference>
<evidence type="ECO:0000313" key="2">
    <source>
        <dbReference type="EMBL" id="MFC3154076.1"/>
    </source>
</evidence>
<protein>
    <submittedName>
        <fullName evidence="2">Uncharacterized protein</fullName>
    </submittedName>
</protein>
<evidence type="ECO:0000313" key="3">
    <source>
        <dbReference type="Proteomes" id="UP001595548"/>
    </source>
</evidence>
<dbReference type="Proteomes" id="UP001595548">
    <property type="component" value="Unassembled WGS sequence"/>
</dbReference>
<keyword evidence="1" id="KW-0732">Signal</keyword>
<keyword evidence="3" id="KW-1185">Reference proteome</keyword>